<protein>
    <submittedName>
        <fullName evidence="2">Carboxypeptidase regulatory-like domain-containing protein</fullName>
    </submittedName>
</protein>
<dbReference type="Proteomes" id="UP000753802">
    <property type="component" value="Unassembled WGS sequence"/>
</dbReference>
<dbReference type="RefSeq" id="WP_161817958.1">
    <property type="nucleotide sequence ID" value="NZ_JAACJS010000011.1"/>
</dbReference>
<evidence type="ECO:0000256" key="1">
    <source>
        <dbReference type="SAM" id="Phobius"/>
    </source>
</evidence>
<accession>A0ABW9ZRC2</accession>
<organism evidence="2 3">
    <name type="scientific">Sediminibacterium roseum</name>
    <dbReference type="NCBI Taxonomy" id="1978412"/>
    <lineage>
        <taxon>Bacteria</taxon>
        <taxon>Pseudomonadati</taxon>
        <taxon>Bacteroidota</taxon>
        <taxon>Chitinophagia</taxon>
        <taxon>Chitinophagales</taxon>
        <taxon>Chitinophagaceae</taxon>
        <taxon>Sediminibacterium</taxon>
    </lineage>
</organism>
<keyword evidence="3" id="KW-1185">Reference proteome</keyword>
<comment type="caution">
    <text evidence="2">The sequence shown here is derived from an EMBL/GenBank/DDBJ whole genome shotgun (WGS) entry which is preliminary data.</text>
</comment>
<evidence type="ECO:0000313" key="2">
    <source>
        <dbReference type="EMBL" id="NCI49646.1"/>
    </source>
</evidence>
<dbReference type="InterPro" id="IPR013784">
    <property type="entry name" value="Carb-bd-like_fold"/>
</dbReference>
<keyword evidence="1" id="KW-1133">Transmembrane helix</keyword>
<proteinExistence type="predicted"/>
<keyword evidence="1" id="KW-0472">Membrane</keyword>
<dbReference type="EMBL" id="JAACJS010000011">
    <property type="protein sequence ID" value="NCI49646.1"/>
    <property type="molecule type" value="Genomic_DNA"/>
</dbReference>
<reference evidence="2 3" key="1">
    <citation type="submission" date="2020-01" db="EMBL/GenBank/DDBJ databases">
        <title>Genome analysis.</title>
        <authorList>
            <person name="Wu S."/>
            <person name="Wang G."/>
        </authorList>
    </citation>
    <scope>NUCLEOTIDE SEQUENCE [LARGE SCALE GENOMIC DNA]</scope>
    <source>
        <strain evidence="2 3">SYL130</strain>
    </source>
</reference>
<sequence>MKNDQWVLPALFLAMVALFAFVKHQQPDRAVVKGRVKPYNAALHVWAVSENDTSVGAVQNGQFEIRNLRPGKYRVIAEGLRPYKVTTKPDITLNAGAIVDIGEIVLDQ</sequence>
<keyword evidence="1" id="KW-0812">Transmembrane</keyword>
<dbReference type="SUPFAM" id="SSF49452">
    <property type="entry name" value="Starch-binding domain-like"/>
    <property type="match status" value="1"/>
</dbReference>
<name>A0ABW9ZRC2_9BACT</name>
<gene>
    <name evidence="2" type="ORF">GWC95_06920</name>
</gene>
<evidence type="ECO:0000313" key="3">
    <source>
        <dbReference type="Proteomes" id="UP000753802"/>
    </source>
</evidence>
<feature type="transmembrane region" description="Helical" evidence="1">
    <location>
        <begin position="6"/>
        <end position="22"/>
    </location>
</feature>
<dbReference type="Gene3D" id="2.60.40.1120">
    <property type="entry name" value="Carboxypeptidase-like, regulatory domain"/>
    <property type="match status" value="1"/>
</dbReference>